<dbReference type="PANTHER" id="PTHR14239:SF10">
    <property type="entry name" value="REDUCTASE"/>
    <property type="match status" value="1"/>
</dbReference>
<accession>A0ABV2V1N7</accession>
<dbReference type="InterPro" id="IPR051267">
    <property type="entry name" value="STEAP_metalloreductase"/>
</dbReference>
<dbReference type="Pfam" id="PF03807">
    <property type="entry name" value="F420_oxidored"/>
    <property type="match status" value="1"/>
</dbReference>
<evidence type="ECO:0000256" key="1">
    <source>
        <dbReference type="ARBA" id="ARBA00023002"/>
    </source>
</evidence>
<sequence>MATLGFIGSGNIGMAVARLAVAAGIDVVLSNSRGPETLAEAVAELGERARAATPEEAARAGDWVVVSVPLSAYRNLPVDALAGKVVLDTSNYYPLRDGTIEVLDSGKTTTSELVQEHLAGAKLVKAFNNIGDFHIPALARPVGADDRTALPIAGDDPQARASAAELISRLGFDTVDVGPLADSWRFEPETDPYALPYFADPDAAKAAFVQLAEALRAGAPLEMPSRDDQGAPLSAARLRVLLADTPRKLTADRVLA</sequence>
<dbReference type="InterPro" id="IPR036291">
    <property type="entry name" value="NAD(P)-bd_dom_sf"/>
</dbReference>
<organism evidence="3 4">
    <name type="scientific">Streptomyces ossamyceticus</name>
    <dbReference type="NCBI Taxonomy" id="249581"/>
    <lineage>
        <taxon>Bacteria</taxon>
        <taxon>Bacillati</taxon>
        <taxon>Actinomycetota</taxon>
        <taxon>Actinomycetes</taxon>
        <taxon>Kitasatosporales</taxon>
        <taxon>Streptomycetaceae</taxon>
        <taxon>Streptomyces</taxon>
    </lineage>
</organism>
<evidence type="ECO:0000259" key="2">
    <source>
        <dbReference type="Pfam" id="PF03807"/>
    </source>
</evidence>
<dbReference type="Gene3D" id="3.40.50.720">
    <property type="entry name" value="NAD(P)-binding Rossmann-like Domain"/>
    <property type="match status" value="1"/>
</dbReference>
<evidence type="ECO:0000313" key="3">
    <source>
        <dbReference type="EMBL" id="MET9847738.1"/>
    </source>
</evidence>
<gene>
    <name evidence="3" type="ORF">ABZZ21_24955</name>
</gene>
<comment type="caution">
    <text evidence="3">The sequence shown here is derived from an EMBL/GenBank/DDBJ whole genome shotgun (WGS) entry which is preliminary data.</text>
</comment>
<evidence type="ECO:0000313" key="4">
    <source>
        <dbReference type="Proteomes" id="UP001550210"/>
    </source>
</evidence>
<feature type="domain" description="Pyrroline-5-carboxylate reductase catalytic N-terminal" evidence="2">
    <location>
        <begin position="4"/>
        <end position="92"/>
    </location>
</feature>
<name>A0ABV2V1N7_9ACTN</name>
<keyword evidence="1" id="KW-0560">Oxidoreductase</keyword>
<proteinExistence type="predicted"/>
<reference evidence="3 4" key="1">
    <citation type="submission" date="2024-06" db="EMBL/GenBank/DDBJ databases">
        <title>The Natural Products Discovery Center: Release of the First 8490 Sequenced Strains for Exploring Actinobacteria Biosynthetic Diversity.</title>
        <authorList>
            <person name="Kalkreuter E."/>
            <person name="Kautsar S.A."/>
            <person name="Yang D."/>
            <person name="Bader C.D."/>
            <person name="Teijaro C.N."/>
            <person name="Fluegel L."/>
            <person name="Davis C.M."/>
            <person name="Simpson J.R."/>
            <person name="Lauterbach L."/>
            <person name="Steele A.D."/>
            <person name="Gui C."/>
            <person name="Meng S."/>
            <person name="Li G."/>
            <person name="Viehrig K."/>
            <person name="Ye F."/>
            <person name="Su P."/>
            <person name="Kiefer A.F."/>
            <person name="Nichols A."/>
            <person name="Cepeda A.J."/>
            <person name="Yan W."/>
            <person name="Fan B."/>
            <person name="Jiang Y."/>
            <person name="Adhikari A."/>
            <person name="Zheng C.-J."/>
            <person name="Schuster L."/>
            <person name="Cowan T.M."/>
            <person name="Smanski M.J."/>
            <person name="Chevrette M.G."/>
            <person name="De Carvalho L.P.S."/>
            <person name="Shen B."/>
        </authorList>
    </citation>
    <scope>NUCLEOTIDE SEQUENCE [LARGE SCALE GENOMIC DNA]</scope>
    <source>
        <strain evidence="3 4">NPDC006434</strain>
    </source>
</reference>
<dbReference type="RefSeq" id="WP_355399166.1">
    <property type="nucleotide sequence ID" value="NZ_JBEGHN010000060.1"/>
</dbReference>
<dbReference type="Proteomes" id="UP001550210">
    <property type="component" value="Unassembled WGS sequence"/>
</dbReference>
<dbReference type="PANTHER" id="PTHR14239">
    <property type="entry name" value="DUDULIN-RELATED"/>
    <property type="match status" value="1"/>
</dbReference>
<protein>
    <submittedName>
        <fullName evidence="3">NAD(P)-binding domain-containing protein</fullName>
    </submittedName>
</protein>
<dbReference type="EMBL" id="JBEXPZ010000033">
    <property type="protein sequence ID" value="MET9847738.1"/>
    <property type="molecule type" value="Genomic_DNA"/>
</dbReference>
<keyword evidence="4" id="KW-1185">Reference proteome</keyword>
<dbReference type="InterPro" id="IPR028939">
    <property type="entry name" value="P5C_Rdtase_cat_N"/>
</dbReference>
<dbReference type="SUPFAM" id="SSF51735">
    <property type="entry name" value="NAD(P)-binding Rossmann-fold domains"/>
    <property type="match status" value="1"/>
</dbReference>